<sequence length="43" mass="4944">MLQKCLLGYRKHLSNGRSGYNVRYLILLLATTKLKVSVCTMEQ</sequence>
<accession>A0A0E9ST18</accession>
<reference evidence="1" key="1">
    <citation type="submission" date="2014-11" db="EMBL/GenBank/DDBJ databases">
        <authorList>
            <person name="Amaro Gonzalez C."/>
        </authorList>
    </citation>
    <scope>NUCLEOTIDE SEQUENCE</scope>
</reference>
<organism evidence="1">
    <name type="scientific">Anguilla anguilla</name>
    <name type="common">European freshwater eel</name>
    <name type="synonym">Muraena anguilla</name>
    <dbReference type="NCBI Taxonomy" id="7936"/>
    <lineage>
        <taxon>Eukaryota</taxon>
        <taxon>Metazoa</taxon>
        <taxon>Chordata</taxon>
        <taxon>Craniata</taxon>
        <taxon>Vertebrata</taxon>
        <taxon>Euteleostomi</taxon>
        <taxon>Actinopterygii</taxon>
        <taxon>Neopterygii</taxon>
        <taxon>Teleostei</taxon>
        <taxon>Anguilliformes</taxon>
        <taxon>Anguillidae</taxon>
        <taxon>Anguilla</taxon>
    </lineage>
</organism>
<dbReference type="AlphaFoldDB" id="A0A0E9ST18"/>
<protein>
    <submittedName>
        <fullName evidence="1">Uncharacterized protein</fullName>
    </submittedName>
</protein>
<dbReference type="EMBL" id="GBXM01064126">
    <property type="protein sequence ID" value="JAH44451.1"/>
    <property type="molecule type" value="Transcribed_RNA"/>
</dbReference>
<reference evidence="1" key="2">
    <citation type="journal article" date="2015" name="Fish Shellfish Immunol.">
        <title>Early steps in the European eel (Anguilla anguilla)-Vibrio vulnificus interaction in the gills: Role of the RtxA13 toxin.</title>
        <authorList>
            <person name="Callol A."/>
            <person name="Pajuelo D."/>
            <person name="Ebbesson L."/>
            <person name="Teles M."/>
            <person name="MacKenzie S."/>
            <person name="Amaro C."/>
        </authorList>
    </citation>
    <scope>NUCLEOTIDE SEQUENCE</scope>
</reference>
<name>A0A0E9ST18_ANGAN</name>
<evidence type="ECO:0000313" key="1">
    <source>
        <dbReference type="EMBL" id="JAH44451.1"/>
    </source>
</evidence>
<proteinExistence type="predicted"/>